<evidence type="ECO:0000256" key="1">
    <source>
        <dbReference type="ARBA" id="ARBA00022801"/>
    </source>
</evidence>
<dbReference type="GO" id="GO:0016787">
    <property type="term" value="F:hydrolase activity"/>
    <property type="evidence" value="ECO:0007669"/>
    <property type="project" value="UniProtKB-UniRule"/>
</dbReference>
<proteinExistence type="predicted"/>
<dbReference type="InterPro" id="IPR050301">
    <property type="entry name" value="NTE"/>
</dbReference>
<name>A0A9D1T640_9FIRM</name>
<comment type="caution">
    <text evidence="6">The sequence shown here is derived from an EMBL/GenBank/DDBJ whole genome shotgun (WGS) entry which is preliminary data.</text>
</comment>
<evidence type="ECO:0000256" key="4">
    <source>
        <dbReference type="PROSITE-ProRule" id="PRU01161"/>
    </source>
</evidence>
<evidence type="ECO:0000313" key="6">
    <source>
        <dbReference type="EMBL" id="HIV12073.1"/>
    </source>
</evidence>
<keyword evidence="3 4" id="KW-0443">Lipid metabolism</keyword>
<reference evidence="6" key="1">
    <citation type="submission" date="2020-10" db="EMBL/GenBank/DDBJ databases">
        <authorList>
            <person name="Gilroy R."/>
        </authorList>
    </citation>
    <scope>NUCLEOTIDE SEQUENCE</scope>
    <source>
        <strain evidence="6">ChiBcec2-4451</strain>
    </source>
</reference>
<dbReference type="Proteomes" id="UP000886723">
    <property type="component" value="Unassembled WGS sequence"/>
</dbReference>
<dbReference type="GO" id="GO:0016042">
    <property type="term" value="P:lipid catabolic process"/>
    <property type="evidence" value="ECO:0007669"/>
    <property type="project" value="UniProtKB-UniRule"/>
</dbReference>
<dbReference type="PANTHER" id="PTHR14226:SF57">
    <property type="entry name" value="BLR7027 PROTEIN"/>
    <property type="match status" value="1"/>
</dbReference>
<feature type="domain" description="PNPLA" evidence="5">
    <location>
        <begin position="13"/>
        <end position="198"/>
    </location>
</feature>
<dbReference type="CDD" id="cd07209">
    <property type="entry name" value="Pat_hypo_Ecoli_Z1214_like"/>
    <property type="match status" value="1"/>
</dbReference>
<dbReference type="PANTHER" id="PTHR14226">
    <property type="entry name" value="NEUROPATHY TARGET ESTERASE/SWISS CHEESE D.MELANOGASTER"/>
    <property type="match status" value="1"/>
</dbReference>
<feature type="active site" description="Nucleophile" evidence="4">
    <location>
        <position position="46"/>
    </location>
</feature>
<organism evidence="6 7">
    <name type="scientific">Candidatus Pullilachnospira stercoravium</name>
    <dbReference type="NCBI Taxonomy" id="2840913"/>
    <lineage>
        <taxon>Bacteria</taxon>
        <taxon>Bacillati</taxon>
        <taxon>Bacillota</taxon>
        <taxon>Clostridia</taxon>
        <taxon>Lachnospirales</taxon>
        <taxon>Lachnospiraceae</taxon>
        <taxon>Lachnospiraceae incertae sedis</taxon>
        <taxon>Candidatus Pullilachnospira</taxon>
    </lineage>
</organism>
<dbReference type="PROSITE" id="PS51635">
    <property type="entry name" value="PNPLA"/>
    <property type="match status" value="1"/>
</dbReference>
<feature type="short sequence motif" description="GXGXXG" evidence="4">
    <location>
        <begin position="17"/>
        <end position="22"/>
    </location>
</feature>
<dbReference type="AlphaFoldDB" id="A0A9D1T640"/>
<dbReference type="Gene3D" id="3.40.1090.10">
    <property type="entry name" value="Cytosolic phospholipase A2 catalytic domain"/>
    <property type="match status" value="1"/>
</dbReference>
<keyword evidence="1 4" id="KW-0378">Hydrolase</keyword>
<reference evidence="6" key="2">
    <citation type="journal article" date="2021" name="PeerJ">
        <title>Extensive microbial diversity within the chicken gut microbiome revealed by metagenomics and culture.</title>
        <authorList>
            <person name="Gilroy R."/>
            <person name="Ravi A."/>
            <person name="Getino M."/>
            <person name="Pursley I."/>
            <person name="Horton D.L."/>
            <person name="Alikhan N.F."/>
            <person name="Baker D."/>
            <person name="Gharbi K."/>
            <person name="Hall N."/>
            <person name="Watson M."/>
            <person name="Adriaenssens E.M."/>
            <person name="Foster-Nyarko E."/>
            <person name="Jarju S."/>
            <person name="Secka A."/>
            <person name="Antonio M."/>
            <person name="Oren A."/>
            <person name="Chaudhuri R.R."/>
            <person name="La Ragione R."/>
            <person name="Hildebrand F."/>
            <person name="Pallen M.J."/>
        </authorList>
    </citation>
    <scope>NUCLEOTIDE SEQUENCE</scope>
    <source>
        <strain evidence="6">ChiBcec2-4451</strain>
    </source>
</reference>
<dbReference type="SUPFAM" id="SSF52151">
    <property type="entry name" value="FabD/lysophospholipase-like"/>
    <property type="match status" value="1"/>
</dbReference>
<protein>
    <submittedName>
        <fullName evidence="6">Patatin-like phospholipase family protein</fullName>
    </submittedName>
</protein>
<evidence type="ECO:0000259" key="5">
    <source>
        <dbReference type="PROSITE" id="PS51635"/>
    </source>
</evidence>
<evidence type="ECO:0000256" key="3">
    <source>
        <dbReference type="ARBA" id="ARBA00023098"/>
    </source>
</evidence>
<feature type="short sequence motif" description="GXSXG" evidence="4">
    <location>
        <begin position="44"/>
        <end position="48"/>
    </location>
</feature>
<dbReference type="EMBL" id="DVON01000057">
    <property type="protein sequence ID" value="HIV12073.1"/>
    <property type="molecule type" value="Genomic_DNA"/>
</dbReference>
<accession>A0A9D1T640</accession>
<gene>
    <name evidence="6" type="ORF">IAA63_02895</name>
</gene>
<evidence type="ECO:0000313" key="7">
    <source>
        <dbReference type="Proteomes" id="UP000886723"/>
    </source>
</evidence>
<feature type="short sequence motif" description="DGA/G" evidence="4">
    <location>
        <begin position="185"/>
        <end position="187"/>
    </location>
</feature>
<dbReference type="InterPro" id="IPR002641">
    <property type="entry name" value="PNPLA_dom"/>
</dbReference>
<keyword evidence="2 4" id="KW-0442">Lipid degradation</keyword>
<dbReference type="Pfam" id="PF01734">
    <property type="entry name" value="Patatin"/>
    <property type="match status" value="1"/>
</dbReference>
<feature type="active site" description="Proton acceptor" evidence="4">
    <location>
        <position position="185"/>
    </location>
</feature>
<dbReference type="InterPro" id="IPR016035">
    <property type="entry name" value="Acyl_Trfase/lysoPLipase"/>
</dbReference>
<sequence length="388" mass="44560">MEPVIDLEKEYGVVLEGGGAKGAYQIGAWRALWEAGVKIRGISGTSVGALNGALMCMGDLDLAESVWGSLTYSQVMDVENEKMKSLMDHDMPFWEALGQVFQTMGEGGLDVTPLKELLQRVLDEDRIRNSPIELYIKTFRLDQMKELDIDLKQVEPGTMKDFLLASAYIFPLFRNEKLMGARYIDGGAINNVPLDSLVNRGYRDILMIRIYGIGRNKKIRLPEGTDIVTVEPRVSLGNIIDFDPVKSRRNMKIGYYDAKRTIYGLKGRIYYIEENREECYYLKQLLQISPEAAEELQRRRRGRMEEGTGLRRMMEEILPGLALELRLGREWDYRDLYLGCLEATARLCRVPKYRIYTVEELYNAVKSRLAAMPSRRREELPAFSLFFQ</sequence>
<evidence type="ECO:0000256" key="2">
    <source>
        <dbReference type="ARBA" id="ARBA00022963"/>
    </source>
</evidence>